<proteinExistence type="predicted"/>
<dbReference type="Proteomes" id="UP000734854">
    <property type="component" value="Unassembled WGS sequence"/>
</dbReference>
<protein>
    <submittedName>
        <fullName evidence="2">Uncharacterized protein</fullName>
    </submittedName>
</protein>
<dbReference type="EMBL" id="JACMSC010000018">
    <property type="protein sequence ID" value="KAG6475297.1"/>
    <property type="molecule type" value="Genomic_DNA"/>
</dbReference>
<organism evidence="2 3">
    <name type="scientific">Zingiber officinale</name>
    <name type="common">Ginger</name>
    <name type="synonym">Amomum zingiber</name>
    <dbReference type="NCBI Taxonomy" id="94328"/>
    <lineage>
        <taxon>Eukaryota</taxon>
        <taxon>Viridiplantae</taxon>
        <taxon>Streptophyta</taxon>
        <taxon>Embryophyta</taxon>
        <taxon>Tracheophyta</taxon>
        <taxon>Spermatophyta</taxon>
        <taxon>Magnoliopsida</taxon>
        <taxon>Liliopsida</taxon>
        <taxon>Zingiberales</taxon>
        <taxon>Zingiberaceae</taxon>
        <taxon>Zingiber</taxon>
    </lineage>
</organism>
<dbReference type="AlphaFoldDB" id="A0A8J5EW35"/>
<keyword evidence="3" id="KW-1185">Reference proteome</keyword>
<feature type="region of interest" description="Disordered" evidence="1">
    <location>
        <begin position="35"/>
        <end position="66"/>
    </location>
</feature>
<evidence type="ECO:0000256" key="1">
    <source>
        <dbReference type="SAM" id="MobiDB-lite"/>
    </source>
</evidence>
<feature type="region of interest" description="Disordered" evidence="1">
    <location>
        <begin position="147"/>
        <end position="168"/>
    </location>
</feature>
<dbReference type="PANTHER" id="PTHR34460:SF2">
    <property type="entry name" value="OS04G0405500 PROTEIN"/>
    <property type="match status" value="1"/>
</dbReference>
<feature type="region of interest" description="Disordered" evidence="1">
    <location>
        <begin position="299"/>
        <end position="321"/>
    </location>
</feature>
<evidence type="ECO:0000313" key="3">
    <source>
        <dbReference type="Proteomes" id="UP000734854"/>
    </source>
</evidence>
<feature type="compositionally biased region" description="Low complexity" evidence="1">
    <location>
        <begin position="186"/>
        <end position="201"/>
    </location>
</feature>
<dbReference type="PANTHER" id="PTHR34460">
    <property type="entry name" value="VITELLOGENIN-LIKE PROTEIN"/>
    <property type="match status" value="1"/>
</dbReference>
<comment type="caution">
    <text evidence="2">The sequence shown here is derived from an EMBL/GenBank/DDBJ whole genome shotgun (WGS) entry which is preliminary data.</text>
</comment>
<evidence type="ECO:0000313" key="2">
    <source>
        <dbReference type="EMBL" id="KAG6475297.1"/>
    </source>
</evidence>
<sequence>MGESMQCVDHPYRSNPGGVCAICLQEKLGKLVSSSKSTPFLPLQPSPSSSTSSRTSLSDVGAGSGGAAGLASVYSRHGAIVDDGRRTKFPYLSADYSKKKKGSGGGGGSYANGARKLVSNGTGHATASAVMANGGGLVLKRSKSVATRTSGSSLAQVGVGRGNGDAAIADSPRKKSFWSFLYHSSVSSTSNSSSSAANGNSNRRRSTSSSSGGGCEGEVNKQLQPPSNKLEAATARQSGENGGVEDAESPSGSQASSSFGRKVSRSRSVGCGSRSFSGDFLERISTGFGDCTLRRVESQREAKPKTALQLDHNKSNDDDPQHMLKERIKCGGFFPGFGMMSAYWLSPAPHDDDYDTGSRVSASTPASKASVAPHVRTRTWSFAFASPMRAFRPYSSSSRSLYTNAGTSTVPATNFISSINASNKIINGHGGGGNQSKLGVDQVVSSISAFVAQFGMCDACALRSEDGNWFIIFLALSFSAVNALPRAHGVSMPLPPWCAALWTVVPLPKLYWNSYA</sequence>
<accession>A0A8J5EW35</accession>
<name>A0A8J5EW35_ZINOF</name>
<gene>
    <name evidence="2" type="ORF">ZIOFF_064515</name>
</gene>
<feature type="compositionally biased region" description="Basic and acidic residues" evidence="1">
    <location>
        <begin position="311"/>
        <end position="321"/>
    </location>
</feature>
<feature type="compositionally biased region" description="Low complexity" evidence="1">
    <location>
        <begin position="249"/>
        <end position="271"/>
    </location>
</feature>
<feature type="compositionally biased region" description="Low complexity" evidence="1">
    <location>
        <begin position="37"/>
        <end position="61"/>
    </location>
</feature>
<feature type="region of interest" description="Disordered" evidence="1">
    <location>
        <begin position="186"/>
        <end position="271"/>
    </location>
</feature>
<reference evidence="2 3" key="1">
    <citation type="submission" date="2020-08" db="EMBL/GenBank/DDBJ databases">
        <title>Plant Genome Project.</title>
        <authorList>
            <person name="Zhang R.-G."/>
        </authorList>
    </citation>
    <scope>NUCLEOTIDE SEQUENCE [LARGE SCALE GENOMIC DNA]</scope>
    <source>
        <tissue evidence="2">Rhizome</tissue>
    </source>
</reference>